<evidence type="ECO:0000313" key="2">
    <source>
        <dbReference type="EMBL" id="QFZ19963.1"/>
    </source>
</evidence>
<dbReference type="Proteomes" id="UP000325787">
    <property type="component" value="Chromosome"/>
</dbReference>
<gene>
    <name evidence="2" type="ORF">EKG83_23320</name>
</gene>
<keyword evidence="1" id="KW-0812">Transmembrane</keyword>
<keyword evidence="1" id="KW-0472">Membrane</keyword>
<reference evidence="3" key="1">
    <citation type="journal article" date="2021" name="Curr. Microbiol.">
        <title>Complete genome of nocamycin-producing strain Saccharothrix syringae NRRL B-16468 reveals the biosynthetic potential for secondary metabolites.</title>
        <authorList>
            <person name="Mo X."/>
            <person name="Yang S."/>
        </authorList>
    </citation>
    <scope>NUCLEOTIDE SEQUENCE [LARGE SCALE GENOMIC DNA]</scope>
    <source>
        <strain evidence="3">ATCC 51364 / DSM 43886 / JCM 6844 / KCTC 9398 / NBRC 14523 / NRRL B-16468 / INA 2240</strain>
    </source>
</reference>
<protein>
    <submittedName>
        <fullName evidence="2">Pentapeptide repeat-containing protein</fullName>
    </submittedName>
</protein>
<dbReference type="InterPro" id="IPR051082">
    <property type="entry name" value="Pentapeptide-BTB/POZ_domain"/>
</dbReference>
<keyword evidence="3" id="KW-1185">Reference proteome</keyword>
<feature type="transmembrane region" description="Helical" evidence="1">
    <location>
        <begin position="68"/>
        <end position="88"/>
    </location>
</feature>
<dbReference type="RefSeq" id="WP_033429398.1">
    <property type="nucleotide sequence ID" value="NZ_CP034550.1"/>
</dbReference>
<evidence type="ECO:0000313" key="3">
    <source>
        <dbReference type="Proteomes" id="UP000325787"/>
    </source>
</evidence>
<keyword evidence="1" id="KW-1133">Transmembrane helix</keyword>
<dbReference type="Pfam" id="PF00805">
    <property type="entry name" value="Pentapeptide"/>
    <property type="match status" value="2"/>
</dbReference>
<proteinExistence type="predicted"/>
<dbReference type="KEGG" id="ssyi:EKG83_23320"/>
<dbReference type="Gene3D" id="2.160.20.80">
    <property type="entry name" value="E3 ubiquitin-protein ligase SopA"/>
    <property type="match status" value="1"/>
</dbReference>
<feature type="transmembrane region" description="Helical" evidence="1">
    <location>
        <begin position="34"/>
        <end position="56"/>
    </location>
</feature>
<organism evidence="2 3">
    <name type="scientific">Saccharothrix syringae</name>
    <name type="common">Nocardiopsis syringae</name>
    <dbReference type="NCBI Taxonomy" id="103733"/>
    <lineage>
        <taxon>Bacteria</taxon>
        <taxon>Bacillati</taxon>
        <taxon>Actinomycetota</taxon>
        <taxon>Actinomycetes</taxon>
        <taxon>Pseudonocardiales</taxon>
        <taxon>Pseudonocardiaceae</taxon>
        <taxon>Saccharothrix</taxon>
    </lineage>
</organism>
<dbReference type="EMBL" id="CP034550">
    <property type="protein sequence ID" value="QFZ19963.1"/>
    <property type="molecule type" value="Genomic_DNA"/>
</dbReference>
<sequence>MRARKWLVVAGAGLLVVQLVLLGAVPSWAWLTRWWPALAGVLVLLVAVVLVLRGGGAGEGRPHDWQRTTGLVTALTAVGALVFTGLSLRSTQQQVAVAEQAQLTDRYLRAVEQLANEGEGKVHLRIGGIYALGRVAVDSPRDQGAVEELLAAFVRDRSPRHAGSACPETPVDVQAAFAVLARRAPQGERGLVDLRDTCLTKVSAPEANLDQVSLAGADLTDANLYHAQMGLTSFVNATLVRVRFDSARFDAYTFVEGADLTGADLRYADLSGVRLERVNLSGADLTEVKHEHADVSGAIKNAKTVGAWW</sequence>
<dbReference type="SUPFAM" id="SSF141571">
    <property type="entry name" value="Pentapeptide repeat-like"/>
    <property type="match status" value="1"/>
</dbReference>
<evidence type="ECO:0000256" key="1">
    <source>
        <dbReference type="SAM" id="Phobius"/>
    </source>
</evidence>
<accession>A0A5Q0H1I6</accession>
<dbReference type="OrthoDB" id="4563217at2"/>
<dbReference type="AlphaFoldDB" id="A0A5Q0H1I6"/>
<name>A0A5Q0H1I6_SACSY</name>
<dbReference type="PANTHER" id="PTHR14136:SF17">
    <property type="entry name" value="BTB_POZ DOMAIN-CONTAINING PROTEIN KCTD9"/>
    <property type="match status" value="1"/>
</dbReference>
<dbReference type="InterPro" id="IPR001646">
    <property type="entry name" value="5peptide_repeat"/>
</dbReference>
<dbReference type="PANTHER" id="PTHR14136">
    <property type="entry name" value="BTB_POZ DOMAIN-CONTAINING PROTEIN KCTD9"/>
    <property type="match status" value="1"/>
</dbReference>